<feature type="binding site" description="axial binding residue" evidence="13">
    <location>
        <position position="446"/>
    </location>
    <ligand>
        <name>heme</name>
        <dbReference type="ChEBI" id="CHEBI:30413"/>
    </ligand>
    <ligandPart>
        <name>Fe</name>
        <dbReference type="ChEBI" id="CHEBI:18248"/>
    </ligandPart>
</feature>
<evidence type="ECO:0000256" key="13">
    <source>
        <dbReference type="PIRSR" id="PIRSR602401-1"/>
    </source>
</evidence>
<evidence type="ECO:0000256" key="6">
    <source>
        <dbReference type="ARBA" id="ARBA00022723"/>
    </source>
</evidence>
<reference evidence="16 17" key="1">
    <citation type="submission" date="2024-04" db="EMBL/GenBank/DDBJ databases">
        <authorList>
            <person name="Rising A."/>
            <person name="Reimegard J."/>
            <person name="Sonavane S."/>
            <person name="Akerstrom W."/>
            <person name="Nylinder S."/>
            <person name="Hedman E."/>
            <person name="Kallberg Y."/>
        </authorList>
    </citation>
    <scope>NUCLEOTIDE SEQUENCE [LARGE SCALE GENOMIC DNA]</scope>
</reference>
<dbReference type="InterPro" id="IPR050476">
    <property type="entry name" value="Insect_CytP450_Detox"/>
</dbReference>
<keyword evidence="17" id="KW-1185">Reference proteome</keyword>
<dbReference type="InterPro" id="IPR002401">
    <property type="entry name" value="Cyt_P450_E_grp-I"/>
</dbReference>
<evidence type="ECO:0000256" key="9">
    <source>
        <dbReference type="ARBA" id="ARBA00023002"/>
    </source>
</evidence>
<gene>
    <name evidence="16" type="ORF">LARSCL_LOCUS14546</name>
</gene>
<evidence type="ECO:0000256" key="7">
    <source>
        <dbReference type="ARBA" id="ARBA00022824"/>
    </source>
</evidence>
<evidence type="ECO:0000256" key="3">
    <source>
        <dbReference type="ARBA" id="ARBA00004406"/>
    </source>
</evidence>
<dbReference type="GO" id="GO:0005506">
    <property type="term" value="F:iron ion binding"/>
    <property type="evidence" value="ECO:0007669"/>
    <property type="project" value="InterPro"/>
</dbReference>
<keyword evidence="8" id="KW-0492">Microsome</keyword>
<proteinExistence type="inferred from homology"/>
<dbReference type="InterPro" id="IPR017972">
    <property type="entry name" value="Cyt_P450_CS"/>
</dbReference>
<dbReference type="InterPro" id="IPR001128">
    <property type="entry name" value="Cyt_P450"/>
</dbReference>
<keyword evidence="9 14" id="KW-0560">Oxidoreductase</keyword>
<comment type="cofactor">
    <cofactor evidence="1 13">
        <name>heme</name>
        <dbReference type="ChEBI" id="CHEBI:30413"/>
    </cofactor>
</comment>
<protein>
    <recommendedName>
        <fullName evidence="18">Cytochrome P450</fullName>
    </recommendedName>
</protein>
<evidence type="ECO:0000256" key="4">
    <source>
        <dbReference type="ARBA" id="ARBA00010617"/>
    </source>
</evidence>
<organism evidence="16 17">
    <name type="scientific">Larinioides sclopetarius</name>
    <dbReference type="NCBI Taxonomy" id="280406"/>
    <lineage>
        <taxon>Eukaryota</taxon>
        <taxon>Metazoa</taxon>
        <taxon>Ecdysozoa</taxon>
        <taxon>Arthropoda</taxon>
        <taxon>Chelicerata</taxon>
        <taxon>Arachnida</taxon>
        <taxon>Araneae</taxon>
        <taxon>Araneomorphae</taxon>
        <taxon>Entelegynae</taxon>
        <taxon>Araneoidea</taxon>
        <taxon>Araneidae</taxon>
        <taxon>Larinioides</taxon>
    </lineage>
</organism>
<dbReference type="Pfam" id="PF00067">
    <property type="entry name" value="p450"/>
    <property type="match status" value="1"/>
</dbReference>
<evidence type="ECO:0008006" key="18">
    <source>
        <dbReference type="Google" id="ProtNLM"/>
    </source>
</evidence>
<dbReference type="GO" id="GO:0004497">
    <property type="term" value="F:monooxygenase activity"/>
    <property type="evidence" value="ECO:0007669"/>
    <property type="project" value="UniProtKB-KW"/>
</dbReference>
<keyword evidence="15" id="KW-0812">Transmembrane</keyword>
<evidence type="ECO:0000256" key="8">
    <source>
        <dbReference type="ARBA" id="ARBA00022848"/>
    </source>
</evidence>
<evidence type="ECO:0000256" key="10">
    <source>
        <dbReference type="ARBA" id="ARBA00023004"/>
    </source>
</evidence>
<dbReference type="InterPro" id="IPR036396">
    <property type="entry name" value="Cyt_P450_sf"/>
</dbReference>
<evidence type="ECO:0000256" key="12">
    <source>
        <dbReference type="ARBA" id="ARBA00023136"/>
    </source>
</evidence>
<keyword evidence="6 13" id="KW-0479">Metal-binding</keyword>
<sequence length="505" mass="58444">MDPLEEANYSLFREILLYLFVILLYASAVKFLWNRHNRHRLFRNRDIPGPQPSILLGNLDELQSSPVPHDILSLWLRKYGNVFGYFIGEMPHLVVKDLDMLKKILIADFNVFNNRPFAFDVSPYDKSLLGLRDERWKEVRNILAKIFRTKKIKGMTDIINQKVNITVDIIAKKTENNEMFNIYELMQGLSVDVIADCALAMKTNCQENPQDVFFNMVRDTFKHVQNRAIKFAMMFPFISQYMVHLHKYSTAGKMTSYILSNLRKVISERRENPEFGREDILQLIMNHENGNGQEMKITDEEILANSFIFLVAGFETTANALSFTIDLLIKHPDIQERLYQEIADARNDEYDTIQSLQYLDQVINESLRIYPPATLFTSRKCNMDYRVGSITIPKGTAVVVPVWDIHHDPNLWPNPSKFDPERFSPANKASLNTMAYMPFGSGRRSCIGNKFAISEIKLVLFRLLKEFKFEICEKTEDPLTFVCSTTVIGPANGVYVRAIPRHEVI</sequence>
<dbReference type="Proteomes" id="UP001497382">
    <property type="component" value="Unassembled WGS sequence"/>
</dbReference>
<comment type="similarity">
    <text evidence="4 14">Belongs to the cytochrome P450 family.</text>
</comment>
<keyword evidence="7" id="KW-0256">Endoplasmic reticulum</keyword>
<dbReference type="GO" id="GO:0020037">
    <property type="term" value="F:heme binding"/>
    <property type="evidence" value="ECO:0007669"/>
    <property type="project" value="InterPro"/>
</dbReference>
<dbReference type="GO" id="GO:0016705">
    <property type="term" value="F:oxidoreductase activity, acting on paired donors, with incorporation or reduction of molecular oxygen"/>
    <property type="evidence" value="ECO:0007669"/>
    <property type="project" value="InterPro"/>
</dbReference>
<evidence type="ECO:0000313" key="17">
    <source>
        <dbReference type="Proteomes" id="UP001497382"/>
    </source>
</evidence>
<dbReference type="CDD" id="cd11055">
    <property type="entry name" value="CYP3A-like"/>
    <property type="match status" value="1"/>
</dbReference>
<evidence type="ECO:0000256" key="15">
    <source>
        <dbReference type="SAM" id="Phobius"/>
    </source>
</evidence>
<dbReference type="EMBL" id="CAXIEN010000211">
    <property type="protein sequence ID" value="CAL1286966.1"/>
    <property type="molecule type" value="Genomic_DNA"/>
</dbReference>
<keyword evidence="5 13" id="KW-0349">Heme</keyword>
<comment type="caution">
    <text evidence="16">The sequence shown here is derived from an EMBL/GenBank/DDBJ whole genome shotgun (WGS) entry which is preliminary data.</text>
</comment>
<comment type="subcellular location">
    <subcellularLocation>
        <location evidence="3">Endoplasmic reticulum membrane</location>
        <topology evidence="3">Peripheral membrane protein</topology>
    </subcellularLocation>
    <subcellularLocation>
        <location evidence="2">Microsome membrane</location>
        <topology evidence="2">Peripheral membrane protein</topology>
    </subcellularLocation>
</comment>
<keyword evidence="11 14" id="KW-0503">Monooxygenase</keyword>
<keyword evidence="12 15" id="KW-0472">Membrane</keyword>
<dbReference type="AlphaFoldDB" id="A0AAV2ASL1"/>
<evidence type="ECO:0000256" key="1">
    <source>
        <dbReference type="ARBA" id="ARBA00001971"/>
    </source>
</evidence>
<accession>A0AAV2ASL1</accession>
<dbReference type="Gene3D" id="1.10.630.10">
    <property type="entry name" value="Cytochrome P450"/>
    <property type="match status" value="1"/>
</dbReference>
<name>A0AAV2ASL1_9ARAC</name>
<evidence type="ECO:0000256" key="5">
    <source>
        <dbReference type="ARBA" id="ARBA00022617"/>
    </source>
</evidence>
<dbReference type="GO" id="GO:0005789">
    <property type="term" value="C:endoplasmic reticulum membrane"/>
    <property type="evidence" value="ECO:0007669"/>
    <property type="project" value="UniProtKB-SubCell"/>
</dbReference>
<evidence type="ECO:0000256" key="11">
    <source>
        <dbReference type="ARBA" id="ARBA00023033"/>
    </source>
</evidence>
<keyword evidence="15" id="KW-1133">Transmembrane helix</keyword>
<dbReference type="PRINTS" id="PR00463">
    <property type="entry name" value="EP450I"/>
</dbReference>
<dbReference type="PRINTS" id="PR00385">
    <property type="entry name" value="P450"/>
</dbReference>
<feature type="transmembrane region" description="Helical" evidence="15">
    <location>
        <begin position="15"/>
        <end position="33"/>
    </location>
</feature>
<evidence type="ECO:0000256" key="2">
    <source>
        <dbReference type="ARBA" id="ARBA00004174"/>
    </source>
</evidence>
<evidence type="ECO:0000256" key="14">
    <source>
        <dbReference type="RuleBase" id="RU000461"/>
    </source>
</evidence>
<dbReference type="PANTHER" id="PTHR24292:SF102">
    <property type="entry name" value="CYTOCHROME P450 FAMILY-RELATED"/>
    <property type="match status" value="1"/>
</dbReference>
<evidence type="ECO:0000313" key="16">
    <source>
        <dbReference type="EMBL" id="CAL1286966.1"/>
    </source>
</evidence>
<keyword evidence="10 13" id="KW-0408">Iron</keyword>
<dbReference type="PROSITE" id="PS00086">
    <property type="entry name" value="CYTOCHROME_P450"/>
    <property type="match status" value="1"/>
</dbReference>
<dbReference type="SUPFAM" id="SSF48264">
    <property type="entry name" value="Cytochrome P450"/>
    <property type="match status" value="1"/>
</dbReference>
<dbReference type="FunFam" id="1.10.630.10:FF:000042">
    <property type="entry name" value="Cytochrome P450"/>
    <property type="match status" value="1"/>
</dbReference>
<dbReference type="PANTHER" id="PTHR24292">
    <property type="entry name" value="CYTOCHROME P450"/>
    <property type="match status" value="1"/>
</dbReference>